<name>A0A158NNN4_ATTCE</name>
<dbReference type="GO" id="GO:0008270">
    <property type="term" value="F:zinc ion binding"/>
    <property type="evidence" value="ECO:0007669"/>
    <property type="project" value="UniProtKB-KW"/>
</dbReference>
<dbReference type="InterPro" id="IPR003656">
    <property type="entry name" value="Znf_BED"/>
</dbReference>
<dbReference type="Proteomes" id="UP000005205">
    <property type="component" value="Unassembled WGS sequence"/>
</dbReference>
<keyword evidence="1" id="KW-0479">Metal-binding</keyword>
<gene>
    <name evidence="7" type="primary">105622334</name>
</gene>
<dbReference type="AlphaFoldDB" id="A0A158NNN4"/>
<evidence type="ECO:0000313" key="8">
    <source>
        <dbReference type="Proteomes" id="UP000005205"/>
    </source>
</evidence>
<evidence type="ECO:0000256" key="2">
    <source>
        <dbReference type="ARBA" id="ARBA00022771"/>
    </source>
</evidence>
<evidence type="ECO:0000256" key="4">
    <source>
        <dbReference type="PROSITE-ProRule" id="PRU00027"/>
    </source>
</evidence>
<feature type="region of interest" description="Disordered" evidence="5">
    <location>
        <begin position="446"/>
        <end position="466"/>
    </location>
</feature>
<feature type="domain" description="BED-type" evidence="6">
    <location>
        <begin position="548"/>
        <end position="597"/>
    </location>
</feature>
<keyword evidence="3" id="KW-0862">Zinc</keyword>
<evidence type="ECO:0000256" key="1">
    <source>
        <dbReference type="ARBA" id="ARBA00022723"/>
    </source>
</evidence>
<keyword evidence="8" id="KW-1185">Reference proteome</keyword>
<organism evidence="7 8">
    <name type="scientific">Atta cephalotes</name>
    <name type="common">Leafcutter ant</name>
    <dbReference type="NCBI Taxonomy" id="12957"/>
    <lineage>
        <taxon>Eukaryota</taxon>
        <taxon>Metazoa</taxon>
        <taxon>Ecdysozoa</taxon>
        <taxon>Arthropoda</taxon>
        <taxon>Hexapoda</taxon>
        <taxon>Insecta</taxon>
        <taxon>Pterygota</taxon>
        <taxon>Neoptera</taxon>
        <taxon>Endopterygota</taxon>
        <taxon>Hymenoptera</taxon>
        <taxon>Apocrita</taxon>
        <taxon>Aculeata</taxon>
        <taxon>Formicoidea</taxon>
        <taxon>Formicidae</taxon>
        <taxon>Myrmicinae</taxon>
        <taxon>Atta</taxon>
    </lineage>
</organism>
<evidence type="ECO:0000256" key="5">
    <source>
        <dbReference type="SAM" id="MobiDB-lite"/>
    </source>
</evidence>
<feature type="domain" description="BED-type" evidence="6">
    <location>
        <begin position="103"/>
        <end position="152"/>
    </location>
</feature>
<evidence type="ECO:0000256" key="3">
    <source>
        <dbReference type="ARBA" id="ARBA00022833"/>
    </source>
</evidence>
<dbReference type="InParanoid" id="A0A158NNN4"/>
<reference evidence="7" key="2">
    <citation type="submission" date="2016-04" db="UniProtKB">
        <authorList>
            <consortium name="EnsemblMetazoa"/>
        </authorList>
    </citation>
    <scope>IDENTIFICATION</scope>
</reference>
<evidence type="ECO:0000313" key="7">
    <source>
        <dbReference type="EnsemblMetazoa" id="XP_012059142.1"/>
    </source>
</evidence>
<dbReference type="EMBL" id="ADTU01021601">
    <property type="status" value="NOT_ANNOTATED_CDS"/>
    <property type="molecule type" value="Genomic_DNA"/>
</dbReference>
<accession>A0A158NNN4</accession>
<dbReference type="KEGG" id="acep:105622334"/>
<dbReference type="EMBL" id="ADTU01021602">
    <property type="status" value="NOT_ANNOTATED_CDS"/>
    <property type="molecule type" value="Genomic_DNA"/>
</dbReference>
<proteinExistence type="predicted"/>
<dbReference type="PROSITE" id="PS50808">
    <property type="entry name" value="ZF_BED"/>
    <property type="match status" value="3"/>
</dbReference>
<evidence type="ECO:0000259" key="6">
    <source>
        <dbReference type="PROSITE" id="PS50808"/>
    </source>
</evidence>
<reference evidence="8" key="1">
    <citation type="journal article" date="2011" name="PLoS Genet.">
        <title>The genome sequence of the leaf-cutter ant Atta cephalotes reveals insights into its obligate symbiotic lifestyle.</title>
        <authorList>
            <person name="Suen G."/>
            <person name="Teiling C."/>
            <person name="Li L."/>
            <person name="Holt C."/>
            <person name="Abouheif E."/>
            <person name="Bornberg-Bauer E."/>
            <person name="Bouffard P."/>
            <person name="Caldera E.J."/>
            <person name="Cash E."/>
            <person name="Cavanaugh A."/>
            <person name="Denas O."/>
            <person name="Elhaik E."/>
            <person name="Fave M.J."/>
            <person name="Gadau J."/>
            <person name="Gibson J.D."/>
            <person name="Graur D."/>
            <person name="Grubbs K.J."/>
            <person name="Hagen D.E."/>
            <person name="Harkins T.T."/>
            <person name="Helmkampf M."/>
            <person name="Hu H."/>
            <person name="Johnson B.R."/>
            <person name="Kim J."/>
            <person name="Marsh S.E."/>
            <person name="Moeller J.A."/>
            <person name="Munoz-Torres M.C."/>
            <person name="Murphy M.C."/>
            <person name="Naughton M.C."/>
            <person name="Nigam S."/>
            <person name="Overson R."/>
            <person name="Rajakumar R."/>
            <person name="Reese J.T."/>
            <person name="Scott J.J."/>
            <person name="Smith C.R."/>
            <person name="Tao S."/>
            <person name="Tsutsui N.D."/>
            <person name="Viljakainen L."/>
            <person name="Wissler L."/>
            <person name="Yandell M.D."/>
            <person name="Zimmer F."/>
            <person name="Taylor J."/>
            <person name="Slater S.C."/>
            <person name="Clifton S.W."/>
            <person name="Warren W.C."/>
            <person name="Elsik C.G."/>
            <person name="Smith C.D."/>
            <person name="Weinstock G.M."/>
            <person name="Gerardo N.M."/>
            <person name="Currie C.R."/>
        </authorList>
    </citation>
    <scope>NUCLEOTIDE SEQUENCE [LARGE SCALE GENOMIC DNA]</scope>
</reference>
<feature type="domain" description="BED-type" evidence="6">
    <location>
        <begin position="324"/>
        <end position="373"/>
    </location>
</feature>
<keyword evidence="2 4" id="KW-0863">Zinc-finger</keyword>
<dbReference type="EnsemblMetazoa" id="XM_012203752.1">
    <property type="protein sequence ID" value="XP_012059142.1"/>
    <property type="gene ID" value="LOC105622334"/>
</dbReference>
<feature type="region of interest" description="Disordered" evidence="5">
    <location>
        <begin position="669"/>
        <end position="696"/>
    </location>
</feature>
<dbReference type="OrthoDB" id="7535775at2759"/>
<sequence length="696" mass="83319">MAWYNSLVTIMEVHVDTFLETKMVKVTHHGHCADTMAALEGSDNWMWKHVVKLNNFTVQCKIDNCDKIYKTDKNENRVIIMIKGHLYHQHEKYDEEDRLKWENDNDFIWRYFDKIGLYEEKCKFCHESFSISYTPLLRIHLRQYHRQKIRAGIRKEIATKSLSQRFKINKKKLSARCKRCNLKMDILYGTDALIHHICFKKNQHLRSRQKSEDTNVNRMTQPITDENTNSSSHHDNLNRQAFGYRETQQSNTYCADTMAALKGSDNWMWKYVVKLNNGVQCKIDNCDKIYKIDKTKNRVIIMIKGHLYHQHGKFDEEDRLKWENDNDLIWRYFDKVGLYKEKCKFCHDLLSVSYTPLLRVHLRQYHRQKIKADVRKEIADKSLTQYFEIHEEKFSGRCKRCNVEKDIFYGADNLIHHTCFKKNQSLRSRQESDDNDMNRMTQQPIADENTNSSSHNDNLNRQALGNPEAQQSNTSQYCADAMAALEESDNWVWKHFVKLNSSTVQCNIDCCDQTYCNRNPIKMINLIKTHLYHKHKIWTEEDRLKWENNNDLVWQYFDKVDLYKGKCKFCKNIHHEAYIPYLKWHLRKKHSQEIRAIAQKEIATKSLSQYFKIDEKEPTAWCKRCYLKMDILYGTDALIHHICFKKNQHLRSRQNSEDNNVNRMTQQSITTENANTSSHHDDINRQIPRNQYYQQR</sequence>
<feature type="compositionally biased region" description="Polar residues" evidence="5">
    <location>
        <begin position="687"/>
        <end position="696"/>
    </location>
</feature>
<protein>
    <recommendedName>
        <fullName evidence="6">BED-type domain-containing protein</fullName>
    </recommendedName>
</protein>
<dbReference type="GO" id="GO:0003677">
    <property type="term" value="F:DNA binding"/>
    <property type="evidence" value="ECO:0007669"/>
    <property type="project" value="InterPro"/>
</dbReference>